<feature type="compositionally biased region" description="Polar residues" evidence="9">
    <location>
        <begin position="118"/>
        <end position="130"/>
    </location>
</feature>
<comment type="subcellular location">
    <subcellularLocation>
        <location evidence="1">Preautophagosomal structure</location>
    </subcellularLocation>
</comment>
<dbReference type="GO" id="GO:0015031">
    <property type="term" value="P:protein transport"/>
    <property type="evidence" value="ECO:0007669"/>
    <property type="project" value="UniProtKB-KW"/>
</dbReference>
<evidence type="ECO:0000256" key="4">
    <source>
        <dbReference type="ARBA" id="ARBA00022448"/>
    </source>
</evidence>
<reference evidence="12" key="2">
    <citation type="journal article" date="2018" name="Nat. Commun.">
        <title>Extreme sensitivity to ultraviolet light in the fungal pathogen causing white-nose syndrome of bats.</title>
        <authorList>
            <person name="Palmer J.M."/>
            <person name="Drees K.P."/>
            <person name="Foster J.T."/>
            <person name="Lindner D.L."/>
        </authorList>
    </citation>
    <scope>NUCLEOTIDE SEQUENCE [LARGE SCALE GENOMIC DNA]</scope>
    <source>
        <strain evidence="12">UAMH 10579</strain>
    </source>
</reference>
<dbReference type="Pfam" id="PF00293">
    <property type="entry name" value="NUDIX"/>
    <property type="match status" value="1"/>
</dbReference>
<dbReference type="InterPro" id="IPR040666">
    <property type="entry name" value="Atg29_N"/>
</dbReference>
<evidence type="ECO:0000313" key="11">
    <source>
        <dbReference type="EMBL" id="OBT99263.1"/>
    </source>
</evidence>
<comment type="function">
    <text evidence="8">Plays a role in autophagy. Functions at the preautophagosomal structure (PAS) in order to form normal autophagosomes under starvation conditions. Also plays a role in mitophagy and regulation of filamentous growth.</text>
</comment>
<dbReference type="RefSeq" id="XP_018132996.1">
    <property type="nucleotide sequence ID" value="XM_018272026.1"/>
</dbReference>
<dbReference type="GO" id="GO:0016787">
    <property type="term" value="F:hydrolase activity"/>
    <property type="evidence" value="ECO:0007669"/>
    <property type="project" value="UniProtKB-KW"/>
</dbReference>
<dbReference type="PANTHER" id="PTHR40012">
    <property type="entry name" value="AUTOPHAGY-RELATED PROTEIN 29"/>
    <property type="match status" value="1"/>
</dbReference>
<evidence type="ECO:0000259" key="10">
    <source>
        <dbReference type="PROSITE" id="PS51462"/>
    </source>
</evidence>
<dbReference type="InterPro" id="IPR020084">
    <property type="entry name" value="NUDIX_hydrolase_CS"/>
</dbReference>
<keyword evidence="12" id="KW-1185">Reference proteome</keyword>
<comment type="similarity">
    <text evidence="2">Belongs to the ATG29 family.</text>
</comment>
<dbReference type="EMBL" id="KV460213">
    <property type="protein sequence ID" value="OBT99263.1"/>
    <property type="molecule type" value="Genomic_DNA"/>
</dbReference>
<keyword evidence="4" id="KW-0813">Transport</keyword>
<evidence type="ECO:0000256" key="6">
    <source>
        <dbReference type="ARBA" id="ARBA00022927"/>
    </source>
</evidence>
<dbReference type="InterPro" id="IPR039362">
    <property type="entry name" value="ATG29_sf"/>
</dbReference>
<feature type="region of interest" description="Disordered" evidence="9">
    <location>
        <begin position="116"/>
        <end position="381"/>
    </location>
</feature>
<evidence type="ECO:0000256" key="2">
    <source>
        <dbReference type="ARBA" id="ARBA00010082"/>
    </source>
</evidence>
<dbReference type="FunFam" id="1.10.10.2570:FF:000001">
    <property type="entry name" value="Autophagy-related protein 29"/>
    <property type="match status" value="1"/>
</dbReference>
<evidence type="ECO:0000256" key="3">
    <source>
        <dbReference type="ARBA" id="ARBA00013784"/>
    </source>
</evidence>
<dbReference type="InterPro" id="IPR015797">
    <property type="entry name" value="NUDIX_hydrolase-like_dom_sf"/>
</dbReference>
<feature type="domain" description="Nudix hydrolase" evidence="10">
    <location>
        <begin position="462"/>
        <end position="612"/>
    </location>
</feature>
<dbReference type="PANTHER" id="PTHR40012:SF1">
    <property type="entry name" value="AUTOPHAGY-RELATED PROTEIN 29"/>
    <property type="match status" value="1"/>
</dbReference>
<evidence type="ECO:0000256" key="5">
    <source>
        <dbReference type="ARBA" id="ARBA00022801"/>
    </source>
</evidence>
<evidence type="ECO:0000313" key="12">
    <source>
        <dbReference type="Proteomes" id="UP000091956"/>
    </source>
</evidence>
<dbReference type="Proteomes" id="UP000091956">
    <property type="component" value="Unassembled WGS sequence"/>
</dbReference>
<dbReference type="GeneID" id="28835903"/>
<feature type="compositionally biased region" description="Polar residues" evidence="9">
    <location>
        <begin position="367"/>
        <end position="381"/>
    </location>
</feature>
<dbReference type="Gene3D" id="3.90.79.10">
    <property type="entry name" value="Nucleoside Triphosphate Pyrophosphohydrolase"/>
    <property type="match status" value="1"/>
</dbReference>
<dbReference type="PROSITE" id="PS51462">
    <property type="entry name" value="NUDIX"/>
    <property type="match status" value="1"/>
</dbReference>
<gene>
    <name evidence="11" type="ORF">VE01_02517</name>
</gene>
<dbReference type="Pfam" id="PF18388">
    <property type="entry name" value="ATG29_N"/>
    <property type="match status" value="1"/>
</dbReference>
<dbReference type="Gene3D" id="1.10.10.2570">
    <property type="match status" value="1"/>
</dbReference>
<proteinExistence type="inferred from homology"/>
<dbReference type="PROSITE" id="PS00893">
    <property type="entry name" value="NUDIX_BOX"/>
    <property type="match status" value="1"/>
</dbReference>
<dbReference type="STRING" id="342668.A0A1B8GTW0"/>
<accession>A0A1B8GTW0</accession>
<dbReference type="GO" id="GO:0000045">
    <property type="term" value="P:autophagosome assembly"/>
    <property type="evidence" value="ECO:0007669"/>
    <property type="project" value="InterPro"/>
</dbReference>
<feature type="compositionally biased region" description="Basic residues" evidence="9">
    <location>
        <begin position="243"/>
        <end position="252"/>
    </location>
</feature>
<sequence>MSTPEDPEPLYTVIVRVPFPRDNFVDPPPVAWDASKDRSLWKILSKTPKNNEMNWNTLAESYDVSLSFLLQQAAYLYDRQFSQVRAQLRKVGASKNTVQSPILGTESTGGEAMVRTVSGGSQQQTPSSLSIRRDSPAPNADGSVQQPTGRAGAPQISRTSSSNTATQIQSRHTIIPSSPHTAKAQLYGRSMSPLSRARRPSNTINTAHPHISSRPTPFSPTSVLESSSEESSSDSDLPVQSRMLRRPPRRLHHSEDGDDDEDSPTFLPFTATTKPPAAYNPSATAAHEDTIGGSHRKKASDAVLRSHTSDSSASSTAQNHPPSHRDPKQVRGLAGAGPIPGRRTAELAGRSPVSKGKEQGMGRESDGTPSMGSSFSDLDDASVTQSALEEALLSNMQHGGMASKMSTFSHAFRSSHQSLKKPVQSNSLTNSCPFASKYTRVNLRRAPVMAQSSSTLTRLSETFVISCGTITLDPVEKRILLIQWKKNEEIFLPKGRKNIGESLLEAAVRETYEETGFRVTILPLRIPTLATPKATVEQVNELNTEPIAFSQRLTDNDTLKLIFWFSAQGDSTAAPGVGTQEEGEDFDPIWVDLDSAIETLTFADDKRVVKRY</sequence>
<feature type="compositionally biased region" description="Basic and acidic residues" evidence="9">
    <location>
        <begin position="355"/>
        <end position="366"/>
    </location>
</feature>
<keyword evidence="6" id="KW-0653">Protein transport</keyword>
<evidence type="ECO:0000256" key="9">
    <source>
        <dbReference type="SAM" id="MobiDB-lite"/>
    </source>
</evidence>
<keyword evidence="5" id="KW-0378">Hydrolase</keyword>
<dbReference type="OrthoDB" id="10259236at2759"/>
<dbReference type="GO" id="GO:0000407">
    <property type="term" value="C:phagophore assembly site"/>
    <property type="evidence" value="ECO:0007669"/>
    <property type="project" value="UniProtKB-SubCell"/>
</dbReference>
<keyword evidence="7" id="KW-0072">Autophagy</keyword>
<organism evidence="11 12">
    <name type="scientific">Pseudogymnoascus verrucosus</name>
    <dbReference type="NCBI Taxonomy" id="342668"/>
    <lineage>
        <taxon>Eukaryota</taxon>
        <taxon>Fungi</taxon>
        <taxon>Dikarya</taxon>
        <taxon>Ascomycota</taxon>
        <taxon>Pezizomycotina</taxon>
        <taxon>Leotiomycetes</taxon>
        <taxon>Thelebolales</taxon>
        <taxon>Thelebolaceae</taxon>
        <taxon>Pseudogymnoascus</taxon>
    </lineage>
</organism>
<dbReference type="InterPro" id="IPR039113">
    <property type="entry name" value="ATG29"/>
</dbReference>
<dbReference type="SUPFAM" id="SSF55811">
    <property type="entry name" value="Nudix"/>
    <property type="match status" value="1"/>
</dbReference>
<evidence type="ECO:0000256" key="7">
    <source>
        <dbReference type="ARBA" id="ARBA00023006"/>
    </source>
</evidence>
<protein>
    <recommendedName>
        <fullName evidence="3">Autophagy-related protein 29</fullName>
    </recommendedName>
</protein>
<reference evidence="11 12" key="1">
    <citation type="submission" date="2016-03" db="EMBL/GenBank/DDBJ databases">
        <title>Comparative genomics of Pseudogymnoascus destructans, the fungus causing white-nose syndrome of bats.</title>
        <authorList>
            <person name="Palmer J.M."/>
            <person name="Drees K.P."/>
            <person name="Foster J.T."/>
            <person name="Lindner D.L."/>
        </authorList>
    </citation>
    <scope>NUCLEOTIDE SEQUENCE [LARGE SCALE GENOMIC DNA]</scope>
    <source>
        <strain evidence="11 12">UAMH 10579</strain>
    </source>
</reference>
<evidence type="ECO:0000256" key="8">
    <source>
        <dbReference type="ARBA" id="ARBA00060351"/>
    </source>
</evidence>
<name>A0A1B8GTW0_9PEZI</name>
<dbReference type="InterPro" id="IPR000086">
    <property type="entry name" value="NUDIX_hydrolase_dom"/>
</dbReference>
<evidence type="ECO:0000256" key="1">
    <source>
        <dbReference type="ARBA" id="ARBA00004329"/>
    </source>
</evidence>
<dbReference type="AlphaFoldDB" id="A0A1B8GTW0"/>
<feature type="compositionally biased region" description="Polar residues" evidence="9">
    <location>
        <begin position="156"/>
        <end position="180"/>
    </location>
</feature>